<dbReference type="GO" id="GO:0000156">
    <property type="term" value="F:phosphorelay response regulator activity"/>
    <property type="evidence" value="ECO:0007669"/>
    <property type="project" value="InterPro"/>
</dbReference>
<evidence type="ECO:0000313" key="7">
    <source>
        <dbReference type="Proteomes" id="UP000037175"/>
    </source>
</evidence>
<comment type="function">
    <text evidence="2">May play the central regulatory role in sporulation. It may be an element of the effector pathway responsible for the activation of sporulation genes in response to nutritional stress. Spo0A may act in concert with spo0H (a sigma factor) to control the expression of some genes that are critical to the sporulation process.</text>
</comment>
<dbReference type="PROSITE" id="PS50930">
    <property type="entry name" value="HTH_LYTTR"/>
    <property type="match status" value="1"/>
</dbReference>
<dbReference type="SUPFAM" id="SSF52172">
    <property type="entry name" value="CheY-like"/>
    <property type="match status" value="1"/>
</dbReference>
<dbReference type="PANTHER" id="PTHR37299:SF1">
    <property type="entry name" value="STAGE 0 SPORULATION PROTEIN A HOMOLOG"/>
    <property type="match status" value="1"/>
</dbReference>
<dbReference type="InterPro" id="IPR001789">
    <property type="entry name" value="Sig_transdc_resp-reg_receiver"/>
</dbReference>
<dbReference type="Pfam" id="PF04397">
    <property type="entry name" value="LytTR"/>
    <property type="match status" value="1"/>
</dbReference>
<dbReference type="SMART" id="SM00850">
    <property type="entry name" value="LytTR"/>
    <property type="match status" value="1"/>
</dbReference>
<feature type="domain" description="Response regulatory" evidence="4">
    <location>
        <begin position="12"/>
        <end position="126"/>
    </location>
</feature>
<dbReference type="InterPro" id="IPR046947">
    <property type="entry name" value="LytR-like"/>
</dbReference>
<sequence>MGFFREGESMLKVVIADDGPDIRNVLKKILNSISGVTVIGEAENGRQLVEMVKDMQPDIVFVDVDMPEMNGAQAAREIFSVNPNIFIVFATGYDSYTLEAFEVYACDYIMKPFEVERIHQTIARVKAWKDEIERLKIIERMASQMGNKNMKLKIQTQDSCNIIDIQDIIFITREDRKTAIHTSTGVFKTNESLEKLHRRLKTENFFRCHKGYIINADKVTELSPWGHKTYLVRLKGTKETVLMTLDKAKEFQEKYLID</sequence>
<feature type="domain" description="HTH LytTR-type" evidence="5">
    <location>
        <begin position="152"/>
        <end position="257"/>
    </location>
</feature>
<protein>
    <recommendedName>
        <fullName evidence="1">Stage 0 sporulation protein A homolog</fullName>
    </recommendedName>
</protein>
<dbReference type="SMART" id="SM00448">
    <property type="entry name" value="REC"/>
    <property type="match status" value="1"/>
</dbReference>
<dbReference type="InterPro" id="IPR007492">
    <property type="entry name" value="LytTR_DNA-bd_dom"/>
</dbReference>
<dbReference type="PANTHER" id="PTHR37299">
    <property type="entry name" value="TRANSCRIPTIONAL REGULATOR-RELATED"/>
    <property type="match status" value="1"/>
</dbReference>
<dbReference type="Pfam" id="PF00072">
    <property type="entry name" value="Response_reg"/>
    <property type="match status" value="1"/>
</dbReference>
<accession>A0A0L6W615</accession>
<comment type="caution">
    <text evidence="6">The sequence shown here is derived from an EMBL/GenBank/DDBJ whole genome shotgun (WGS) entry which is preliminary data.</text>
</comment>
<feature type="modified residue" description="4-aspartylphosphate" evidence="3">
    <location>
        <position position="63"/>
    </location>
</feature>
<proteinExistence type="predicted"/>
<dbReference type="Gene3D" id="2.40.50.1020">
    <property type="entry name" value="LytTr DNA-binding domain"/>
    <property type="match status" value="1"/>
</dbReference>
<evidence type="ECO:0000256" key="2">
    <source>
        <dbReference type="ARBA" id="ARBA00024867"/>
    </source>
</evidence>
<evidence type="ECO:0000259" key="5">
    <source>
        <dbReference type="PROSITE" id="PS50930"/>
    </source>
</evidence>
<dbReference type="InterPro" id="IPR011006">
    <property type="entry name" value="CheY-like_superfamily"/>
</dbReference>
<organism evidence="6 7">
    <name type="scientific">Thermincola ferriacetica</name>
    <dbReference type="NCBI Taxonomy" id="281456"/>
    <lineage>
        <taxon>Bacteria</taxon>
        <taxon>Bacillati</taxon>
        <taxon>Bacillota</taxon>
        <taxon>Clostridia</taxon>
        <taxon>Eubacteriales</taxon>
        <taxon>Thermincolaceae</taxon>
        <taxon>Thermincola</taxon>
    </lineage>
</organism>
<dbReference type="Gene3D" id="3.40.50.2300">
    <property type="match status" value="1"/>
</dbReference>
<name>A0A0L6W615_9FIRM</name>
<gene>
    <name evidence="6" type="ORF">Tfer_0726</name>
</gene>
<evidence type="ECO:0000313" key="6">
    <source>
        <dbReference type="EMBL" id="KNZ70544.1"/>
    </source>
</evidence>
<keyword evidence="3" id="KW-0597">Phosphoprotein</keyword>
<evidence type="ECO:0000256" key="1">
    <source>
        <dbReference type="ARBA" id="ARBA00018672"/>
    </source>
</evidence>
<dbReference type="PROSITE" id="PS50110">
    <property type="entry name" value="RESPONSE_REGULATORY"/>
    <property type="match status" value="1"/>
</dbReference>
<reference evidence="7" key="1">
    <citation type="submission" date="2015-07" db="EMBL/GenBank/DDBJ databases">
        <title>Complete Genome of Thermincola ferriacetica strain Z-0001T.</title>
        <authorList>
            <person name="Lusk B."/>
            <person name="Badalamenti J.P."/>
            <person name="Parameswaran P."/>
            <person name="Bond D.R."/>
            <person name="Torres C.I."/>
        </authorList>
    </citation>
    <scope>NUCLEOTIDE SEQUENCE [LARGE SCALE GENOMIC DNA]</scope>
    <source>
        <strain evidence="7">Z-0001</strain>
    </source>
</reference>
<dbReference type="GO" id="GO:0003677">
    <property type="term" value="F:DNA binding"/>
    <property type="evidence" value="ECO:0007669"/>
    <property type="project" value="InterPro"/>
</dbReference>
<dbReference type="Proteomes" id="UP000037175">
    <property type="component" value="Unassembled WGS sequence"/>
</dbReference>
<evidence type="ECO:0000259" key="4">
    <source>
        <dbReference type="PROSITE" id="PS50110"/>
    </source>
</evidence>
<dbReference type="EMBL" id="LGTE01000003">
    <property type="protein sequence ID" value="KNZ70544.1"/>
    <property type="molecule type" value="Genomic_DNA"/>
</dbReference>
<keyword evidence="7" id="KW-1185">Reference proteome</keyword>
<dbReference type="AlphaFoldDB" id="A0A0L6W615"/>
<evidence type="ECO:0000256" key="3">
    <source>
        <dbReference type="PROSITE-ProRule" id="PRU00169"/>
    </source>
</evidence>